<feature type="transmembrane region" description="Helical" evidence="1">
    <location>
        <begin position="152"/>
        <end position="173"/>
    </location>
</feature>
<proteinExistence type="predicted"/>
<feature type="transmembrane region" description="Helical" evidence="1">
    <location>
        <begin position="217"/>
        <end position="237"/>
    </location>
</feature>
<dbReference type="EMBL" id="BKAJ01000208">
    <property type="protein sequence ID" value="GEP61236.1"/>
    <property type="molecule type" value="Genomic_DNA"/>
</dbReference>
<keyword evidence="1" id="KW-1133">Transmembrane helix</keyword>
<dbReference type="RefSeq" id="WP_147156550.1">
    <property type="nucleotide sequence ID" value="NZ_BKAJ01000208.1"/>
</dbReference>
<feature type="transmembrane region" description="Helical" evidence="1">
    <location>
        <begin position="77"/>
        <end position="100"/>
    </location>
</feature>
<organism evidence="3 4">
    <name type="scientific">Reyranella soli</name>
    <dbReference type="NCBI Taxonomy" id="1230389"/>
    <lineage>
        <taxon>Bacteria</taxon>
        <taxon>Pseudomonadati</taxon>
        <taxon>Pseudomonadota</taxon>
        <taxon>Alphaproteobacteria</taxon>
        <taxon>Hyphomicrobiales</taxon>
        <taxon>Reyranellaceae</taxon>
        <taxon>Reyranella</taxon>
    </lineage>
</organism>
<sequence>MKQAGHIAASLLSVVLAHHAALLPHEYAHSFMAWALGYKSDPLVIHWGVRRVTDVILLIDIDQRVDYAAMYARGDGFAAVLVGFAGPGLANGALYLVSLWLLQRPRVRSSTLLFTFVFWFNFMNLGNFFDYVPIRTFAPTGDMADIARGLGVSPWVVLIVLGIPTATAMWFFFARTLPMALGRITASSSERGMIVTVSVAIMFGYFGLSGIEGYGRTSHILSLLSLCLIPVMLILCWPTRRWMRARIEAAW</sequence>
<feature type="transmembrane region" description="Helical" evidence="1">
    <location>
        <begin position="193"/>
        <end position="211"/>
    </location>
</feature>
<evidence type="ECO:0000313" key="4">
    <source>
        <dbReference type="Proteomes" id="UP000321058"/>
    </source>
</evidence>
<evidence type="ECO:0000256" key="1">
    <source>
        <dbReference type="SAM" id="Phobius"/>
    </source>
</evidence>
<name>A0A512NQL1_9HYPH</name>
<dbReference type="Proteomes" id="UP000321058">
    <property type="component" value="Unassembled WGS sequence"/>
</dbReference>
<keyword evidence="1" id="KW-0812">Transmembrane</keyword>
<gene>
    <name evidence="3" type="ORF">RSO01_84020</name>
</gene>
<feature type="transmembrane region" description="Helical" evidence="1">
    <location>
        <begin position="112"/>
        <end position="132"/>
    </location>
</feature>
<dbReference type="OrthoDB" id="791664at2"/>
<evidence type="ECO:0000313" key="3">
    <source>
        <dbReference type="EMBL" id="GEP61236.1"/>
    </source>
</evidence>
<keyword evidence="2" id="KW-0732">Signal</keyword>
<protein>
    <recommendedName>
        <fullName evidence="5">Peptidase M50 domain-containing protein</fullName>
    </recommendedName>
</protein>
<feature type="signal peptide" evidence="2">
    <location>
        <begin position="1"/>
        <end position="20"/>
    </location>
</feature>
<keyword evidence="4" id="KW-1185">Reference proteome</keyword>
<comment type="caution">
    <text evidence="3">The sequence shown here is derived from an EMBL/GenBank/DDBJ whole genome shotgun (WGS) entry which is preliminary data.</text>
</comment>
<keyword evidence="1" id="KW-0472">Membrane</keyword>
<reference evidence="3 4" key="1">
    <citation type="submission" date="2019-07" db="EMBL/GenBank/DDBJ databases">
        <title>Whole genome shotgun sequence of Reyranella soli NBRC 108950.</title>
        <authorList>
            <person name="Hosoyama A."/>
            <person name="Uohara A."/>
            <person name="Ohji S."/>
            <person name="Ichikawa N."/>
        </authorList>
    </citation>
    <scope>NUCLEOTIDE SEQUENCE [LARGE SCALE GENOMIC DNA]</scope>
    <source>
        <strain evidence="3 4">NBRC 108950</strain>
    </source>
</reference>
<evidence type="ECO:0008006" key="5">
    <source>
        <dbReference type="Google" id="ProtNLM"/>
    </source>
</evidence>
<dbReference type="AlphaFoldDB" id="A0A512NQL1"/>
<accession>A0A512NQL1</accession>
<feature type="chain" id="PRO_5021748952" description="Peptidase M50 domain-containing protein" evidence="2">
    <location>
        <begin position="21"/>
        <end position="251"/>
    </location>
</feature>
<evidence type="ECO:0000256" key="2">
    <source>
        <dbReference type="SAM" id="SignalP"/>
    </source>
</evidence>